<comment type="caution">
    <text evidence="1">The sequence shown here is derived from an EMBL/GenBank/DDBJ whole genome shotgun (WGS) entry which is preliminary data.</text>
</comment>
<dbReference type="EMBL" id="JAEAOA010002253">
    <property type="protein sequence ID" value="KAK3596771.1"/>
    <property type="molecule type" value="Genomic_DNA"/>
</dbReference>
<name>A0AAE0SS04_9BIVA</name>
<organism evidence="1 2">
    <name type="scientific">Potamilus streckersoni</name>
    <dbReference type="NCBI Taxonomy" id="2493646"/>
    <lineage>
        <taxon>Eukaryota</taxon>
        <taxon>Metazoa</taxon>
        <taxon>Spiralia</taxon>
        <taxon>Lophotrochozoa</taxon>
        <taxon>Mollusca</taxon>
        <taxon>Bivalvia</taxon>
        <taxon>Autobranchia</taxon>
        <taxon>Heteroconchia</taxon>
        <taxon>Palaeoheterodonta</taxon>
        <taxon>Unionida</taxon>
        <taxon>Unionoidea</taxon>
        <taxon>Unionidae</taxon>
        <taxon>Ambleminae</taxon>
        <taxon>Lampsilini</taxon>
        <taxon>Potamilus</taxon>
    </lineage>
</organism>
<reference evidence="1" key="2">
    <citation type="journal article" date="2021" name="Genome Biol. Evol.">
        <title>Developing a high-quality reference genome for a parasitic bivalve with doubly uniparental inheritance (Bivalvia: Unionida).</title>
        <authorList>
            <person name="Smith C.H."/>
        </authorList>
    </citation>
    <scope>NUCLEOTIDE SEQUENCE</scope>
    <source>
        <strain evidence="1">CHS0354</strain>
        <tissue evidence="1">Mantle</tissue>
    </source>
</reference>
<evidence type="ECO:0000313" key="1">
    <source>
        <dbReference type="EMBL" id="KAK3596771.1"/>
    </source>
</evidence>
<evidence type="ECO:0000313" key="2">
    <source>
        <dbReference type="Proteomes" id="UP001195483"/>
    </source>
</evidence>
<dbReference type="Proteomes" id="UP001195483">
    <property type="component" value="Unassembled WGS sequence"/>
</dbReference>
<proteinExistence type="predicted"/>
<reference evidence="1" key="3">
    <citation type="submission" date="2023-05" db="EMBL/GenBank/DDBJ databases">
        <authorList>
            <person name="Smith C.H."/>
        </authorList>
    </citation>
    <scope>NUCLEOTIDE SEQUENCE</scope>
    <source>
        <strain evidence="1">CHS0354</strain>
        <tissue evidence="1">Mantle</tissue>
    </source>
</reference>
<protein>
    <submittedName>
        <fullName evidence="1">Uncharacterized protein</fullName>
    </submittedName>
</protein>
<accession>A0AAE0SS04</accession>
<keyword evidence="2" id="KW-1185">Reference proteome</keyword>
<reference evidence="1" key="1">
    <citation type="journal article" date="2021" name="Genome Biol. Evol.">
        <title>A High-Quality Reference Genome for a Parasitic Bivalve with Doubly Uniparental Inheritance (Bivalvia: Unionida).</title>
        <authorList>
            <person name="Smith C.H."/>
        </authorList>
    </citation>
    <scope>NUCLEOTIDE SEQUENCE</scope>
    <source>
        <strain evidence="1">CHS0354</strain>
    </source>
</reference>
<gene>
    <name evidence="1" type="ORF">CHS0354_038772</name>
</gene>
<sequence length="118" mass="13769">MIIHMLWQFSPALGKEILVDVSKLKNKKHEKRLSELTNKCRYSITKQSKKNKNHQMMWLQLLMYKGTLNNEKLLFLTNALRSKDSLTSLVLENTENNDELVFLATMLTNVGKAHTQHQ</sequence>
<dbReference type="AlphaFoldDB" id="A0AAE0SS04"/>